<reference evidence="1 2" key="1">
    <citation type="journal article" date="2018" name="Evol. Lett.">
        <title>Horizontal gene cluster transfer increased hallucinogenic mushroom diversity.</title>
        <authorList>
            <person name="Reynolds H.T."/>
            <person name="Vijayakumar V."/>
            <person name="Gluck-Thaler E."/>
            <person name="Korotkin H.B."/>
            <person name="Matheny P.B."/>
            <person name="Slot J.C."/>
        </authorList>
    </citation>
    <scope>NUCLEOTIDE SEQUENCE [LARGE SCALE GENOMIC DNA]</scope>
    <source>
        <strain evidence="1 2">2629</strain>
    </source>
</reference>
<evidence type="ECO:0008006" key="3">
    <source>
        <dbReference type="Google" id="ProtNLM"/>
    </source>
</evidence>
<dbReference type="InParanoid" id="A0A409VFU6"/>
<dbReference type="OrthoDB" id="3104061at2759"/>
<dbReference type="Proteomes" id="UP000284842">
    <property type="component" value="Unassembled WGS sequence"/>
</dbReference>
<evidence type="ECO:0000313" key="1">
    <source>
        <dbReference type="EMBL" id="PPQ65127.1"/>
    </source>
</evidence>
<keyword evidence="2" id="KW-1185">Reference proteome</keyword>
<evidence type="ECO:0000313" key="2">
    <source>
        <dbReference type="Proteomes" id="UP000284842"/>
    </source>
</evidence>
<accession>A0A409VFU6</accession>
<gene>
    <name evidence="1" type="ORF">CVT24_003018</name>
</gene>
<protein>
    <recommendedName>
        <fullName evidence="3">F-box domain-containing protein</fullName>
    </recommendedName>
</protein>
<name>A0A409VFU6_9AGAR</name>
<comment type="caution">
    <text evidence="1">The sequence shown here is derived from an EMBL/GenBank/DDBJ whole genome shotgun (WGS) entry which is preliminary data.</text>
</comment>
<proteinExistence type="predicted"/>
<dbReference type="AlphaFoldDB" id="A0A409VFU6"/>
<dbReference type="EMBL" id="NHTK01006075">
    <property type="protein sequence ID" value="PPQ65127.1"/>
    <property type="molecule type" value="Genomic_DNA"/>
</dbReference>
<organism evidence="1 2">
    <name type="scientific">Panaeolus cyanescens</name>
    <dbReference type="NCBI Taxonomy" id="181874"/>
    <lineage>
        <taxon>Eukaryota</taxon>
        <taxon>Fungi</taxon>
        <taxon>Dikarya</taxon>
        <taxon>Basidiomycota</taxon>
        <taxon>Agaricomycotina</taxon>
        <taxon>Agaricomycetes</taxon>
        <taxon>Agaricomycetidae</taxon>
        <taxon>Agaricales</taxon>
        <taxon>Agaricineae</taxon>
        <taxon>Galeropsidaceae</taxon>
        <taxon>Panaeolus</taxon>
    </lineage>
</organism>
<sequence length="340" mass="39275">MSQTDFSPSPGKRYSKDNILLEDQARSDEQPYFQTQSTGKINIFEDLEYLPKCTVIHPAPSSVLAKGFKLKTAVIRNRDDVALPLFAYCPQIERFEFFRTANFRSERPERFPISTPPLVSFKNLTVIKSLESIDWSYFCRLAESAGVKAFPALKHLKYCLINEEDITLGINPIFEHMESLEELEIQALKHGWNLDITPLNLKRCFSRSAQTLKNITIKWKVALEGGEDLLKKIRMALEDISHTNVLQRLDLHCDIPVDYRNELDFQQWNHLDLLLTADEGAAFPLLNEVRISLRFMTVWYESVEAAERQRLRKYENILELAMSSVYGSSDIHTSLEIHTD</sequence>